<organism evidence="2 3">
    <name type="scientific">Agrocybe pediades</name>
    <dbReference type="NCBI Taxonomy" id="84607"/>
    <lineage>
        <taxon>Eukaryota</taxon>
        <taxon>Fungi</taxon>
        <taxon>Dikarya</taxon>
        <taxon>Basidiomycota</taxon>
        <taxon>Agaricomycotina</taxon>
        <taxon>Agaricomycetes</taxon>
        <taxon>Agaricomycetidae</taxon>
        <taxon>Agaricales</taxon>
        <taxon>Agaricineae</taxon>
        <taxon>Strophariaceae</taxon>
        <taxon>Agrocybe</taxon>
    </lineage>
</organism>
<evidence type="ECO:0000313" key="3">
    <source>
        <dbReference type="Proteomes" id="UP000521872"/>
    </source>
</evidence>
<feature type="compositionally biased region" description="Polar residues" evidence="1">
    <location>
        <begin position="55"/>
        <end position="73"/>
    </location>
</feature>
<evidence type="ECO:0000256" key="1">
    <source>
        <dbReference type="SAM" id="MobiDB-lite"/>
    </source>
</evidence>
<keyword evidence="3" id="KW-1185">Reference proteome</keyword>
<evidence type="ECO:0000313" key="2">
    <source>
        <dbReference type="EMBL" id="KAF4616602.1"/>
    </source>
</evidence>
<feature type="region of interest" description="Disordered" evidence="1">
    <location>
        <begin position="54"/>
        <end position="77"/>
    </location>
</feature>
<gene>
    <name evidence="2" type="ORF">D9613_008289</name>
</gene>
<protein>
    <submittedName>
        <fullName evidence="2">Uncharacterized protein</fullName>
    </submittedName>
</protein>
<dbReference type="AlphaFoldDB" id="A0A8H4VNX9"/>
<feature type="region of interest" description="Disordered" evidence="1">
    <location>
        <begin position="284"/>
        <end position="307"/>
    </location>
</feature>
<reference evidence="2 3" key="1">
    <citation type="submission" date="2019-12" db="EMBL/GenBank/DDBJ databases">
        <authorList>
            <person name="Floudas D."/>
            <person name="Bentzer J."/>
            <person name="Ahren D."/>
            <person name="Johansson T."/>
            <person name="Persson P."/>
            <person name="Tunlid A."/>
        </authorList>
    </citation>
    <scope>NUCLEOTIDE SEQUENCE [LARGE SCALE GENOMIC DNA]</scope>
    <source>
        <strain evidence="2 3">CBS 102.39</strain>
    </source>
</reference>
<proteinExistence type="predicted"/>
<sequence>MVKETTRKKRRTFADWRQLFPLVFGFLLEFRALGAIGLRITVFRSRDECAAQERGVSSQSQVGPHARSLTTKPSETERDMLGSDGETFLFDIALNVVFLNEMREWGWIGMFAWFRPVETTRNRSRDWLENVYAGSPQEQTMESCVLAKILVDAVPVQPVPVGPAVSVSTALATRAKKLQEGIRNHPIEALSDDSESILPPQPHLPPLAAAAAASLPLPQGGAPPTSPIVGTSTADSSESPIEAYIYDPDQDMSLSRSPSPMRYARPDSAGLFLSDTDLEEITYAPGPSAYDSETSSGGGGVISCELG</sequence>
<name>A0A8H4VNX9_9AGAR</name>
<dbReference type="Proteomes" id="UP000521872">
    <property type="component" value="Unassembled WGS sequence"/>
</dbReference>
<accession>A0A8H4VNX9</accession>
<comment type="caution">
    <text evidence="2">The sequence shown here is derived from an EMBL/GenBank/DDBJ whole genome shotgun (WGS) entry which is preliminary data.</text>
</comment>
<dbReference type="EMBL" id="JAACJL010000031">
    <property type="protein sequence ID" value="KAF4616602.1"/>
    <property type="molecule type" value="Genomic_DNA"/>
</dbReference>